<evidence type="ECO:0000313" key="2">
    <source>
        <dbReference type="EMBL" id="KAJ2777145.1"/>
    </source>
</evidence>
<feature type="region of interest" description="Disordered" evidence="1">
    <location>
        <begin position="73"/>
        <end position="148"/>
    </location>
</feature>
<reference evidence="2" key="1">
    <citation type="submission" date="2022-07" db="EMBL/GenBank/DDBJ databases">
        <title>Phylogenomic reconstructions and comparative analyses of Kickxellomycotina fungi.</title>
        <authorList>
            <person name="Reynolds N.K."/>
            <person name="Stajich J.E."/>
            <person name="Barry K."/>
            <person name="Grigoriev I.V."/>
            <person name="Crous P."/>
            <person name="Smith M.E."/>
        </authorList>
    </citation>
    <scope>NUCLEOTIDE SEQUENCE</scope>
    <source>
        <strain evidence="2">NBRC 105414</strain>
    </source>
</reference>
<gene>
    <name evidence="2" type="ORF">H4R18_005299</name>
</gene>
<protein>
    <submittedName>
        <fullName evidence="2">Uncharacterized protein</fullName>
    </submittedName>
</protein>
<feature type="compositionally biased region" description="Low complexity" evidence="1">
    <location>
        <begin position="1"/>
        <end position="23"/>
    </location>
</feature>
<keyword evidence="3" id="KW-1185">Reference proteome</keyword>
<organism evidence="2 3">
    <name type="scientific">Coemansia javaensis</name>
    <dbReference type="NCBI Taxonomy" id="2761396"/>
    <lineage>
        <taxon>Eukaryota</taxon>
        <taxon>Fungi</taxon>
        <taxon>Fungi incertae sedis</taxon>
        <taxon>Zoopagomycota</taxon>
        <taxon>Kickxellomycotina</taxon>
        <taxon>Kickxellomycetes</taxon>
        <taxon>Kickxellales</taxon>
        <taxon>Kickxellaceae</taxon>
        <taxon>Coemansia</taxon>
    </lineage>
</organism>
<dbReference type="OrthoDB" id="5577643at2759"/>
<proteinExistence type="predicted"/>
<evidence type="ECO:0000313" key="3">
    <source>
        <dbReference type="Proteomes" id="UP001140217"/>
    </source>
</evidence>
<dbReference type="AlphaFoldDB" id="A0A9W8H2Z1"/>
<name>A0A9W8H2Z1_9FUNG</name>
<accession>A0A9W8H2Z1</accession>
<comment type="caution">
    <text evidence="2">The sequence shown here is derived from an EMBL/GenBank/DDBJ whole genome shotgun (WGS) entry which is preliminary data.</text>
</comment>
<evidence type="ECO:0000256" key="1">
    <source>
        <dbReference type="SAM" id="MobiDB-lite"/>
    </source>
</evidence>
<feature type="region of interest" description="Disordered" evidence="1">
    <location>
        <begin position="1"/>
        <end position="34"/>
    </location>
</feature>
<sequence length="159" mass="17323">MFQQPLRRPGAPSAAAAADLPGAHARRRRSARVDPITVPLRDEVRPRCGMCDRAMDSWDLYYDHLNFDRAHQANASRTQAERTPRPRYVPAAPDQSDPALPCKEGSSYASSFESPLPHHHHRPCLATSNTMTASPPLPPSSSSSSCPFAACVRPPAAQS</sequence>
<dbReference type="EMBL" id="JANBUL010000309">
    <property type="protein sequence ID" value="KAJ2777145.1"/>
    <property type="molecule type" value="Genomic_DNA"/>
</dbReference>
<dbReference type="Proteomes" id="UP001140217">
    <property type="component" value="Unassembled WGS sequence"/>
</dbReference>